<sequence>MNKLQHAEKVISTVRQKSNRALLFYSAGKDSICLLDLLAKEFDEVVCVFMYFVEGLEHIDRFIRFSEKHYSNVQFIQIPHWNLTKIHRAGLFCQPKKVRQLMFGDVIQAMKLKTGIPYAFIGEKQADNLNRRLKLRGYELEAISTTNNIYPLSHWKDADVLNYIRRKKLPKPISYGNNKRSNGMGFNEDCFVWLREHYPQDLEKILTAYPLSQKILI</sequence>
<organism evidence="2 3">
    <name type="scientific">Riemerella columbipharyngis</name>
    <dbReference type="NCBI Taxonomy" id="1071918"/>
    <lineage>
        <taxon>Bacteria</taxon>
        <taxon>Pseudomonadati</taxon>
        <taxon>Bacteroidota</taxon>
        <taxon>Flavobacteriia</taxon>
        <taxon>Flavobacteriales</taxon>
        <taxon>Weeksellaceae</taxon>
        <taxon>Riemerella</taxon>
    </lineage>
</organism>
<keyword evidence="2" id="KW-0808">Transferase</keyword>
<dbReference type="RefSeq" id="WP_143017715.1">
    <property type="nucleotide sequence ID" value="NZ_FNAS01000004.1"/>
</dbReference>
<dbReference type="InterPro" id="IPR002500">
    <property type="entry name" value="PAPS_reduct_dom"/>
</dbReference>
<dbReference type="Pfam" id="PF01507">
    <property type="entry name" value="PAPS_reduct"/>
    <property type="match status" value="1"/>
</dbReference>
<accession>A0A1G7ALU1</accession>
<dbReference type="Gene3D" id="3.40.50.620">
    <property type="entry name" value="HUPs"/>
    <property type="match status" value="1"/>
</dbReference>
<dbReference type="AlphaFoldDB" id="A0A1G7ALU1"/>
<reference evidence="2 3" key="1">
    <citation type="submission" date="2016-10" db="EMBL/GenBank/DDBJ databases">
        <authorList>
            <person name="de Groot N.N."/>
        </authorList>
    </citation>
    <scope>NUCLEOTIDE SEQUENCE [LARGE SCALE GENOMIC DNA]</scope>
    <source>
        <strain evidence="2 3">DSM 24015</strain>
    </source>
</reference>
<keyword evidence="3" id="KW-1185">Reference proteome</keyword>
<protein>
    <submittedName>
        <fullName evidence="2">Sulfate adenylyltransferase subunit 2</fullName>
    </submittedName>
</protein>
<evidence type="ECO:0000313" key="3">
    <source>
        <dbReference type="Proteomes" id="UP000198517"/>
    </source>
</evidence>
<evidence type="ECO:0000259" key="1">
    <source>
        <dbReference type="Pfam" id="PF01507"/>
    </source>
</evidence>
<dbReference type="Proteomes" id="UP000198517">
    <property type="component" value="Unassembled WGS sequence"/>
</dbReference>
<dbReference type="SUPFAM" id="SSF52402">
    <property type="entry name" value="Adenine nucleotide alpha hydrolases-like"/>
    <property type="match status" value="1"/>
</dbReference>
<keyword evidence="2" id="KW-0548">Nucleotidyltransferase</keyword>
<evidence type="ECO:0000313" key="2">
    <source>
        <dbReference type="EMBL" id="SDE15904.1"/>
    </source>
</evidence>
<name>A0A1G7ALU1_9FLAO</name>
<dbReference type="EMBL" id="FNAS01000004">
    <property type="protein sequence ID" value="SDE15904.1"/>
    <property type="molecule type" value="Genomic_DNA"/>
</dbReference>
<dbReference type="InterPro" id="IPR014729">
    <property type="entry name" value="Rossmann-like_a/b/a_fold"/>
</dbReference>
<dbReference type="GO" id="GO:0016779">
    <property type="term" value="F:nucleotidyltransferase activity"/>
    <property type="evidence" value="ECO:0007669"/>
    <property type="project" value="UniProtKB-KW"/>
</dbReference>
<dbReference type="OrthoDB" id="1072689at2"/>
<feature type="domain" description="Phosphoadenosine phosphosulphate reductase" evidence="1">
    <location>
        <begin position="23"/>
        <end position="170"/>
    </location>
</feature>
<gene>
    <name evidence="2" type="ORF">SAMN05421544_10430</name>
</gene>
<dbReference type="STRING" id="1071918.SAMN05421544_10430"/>
<proteinExistence type="predicted"/>